<dbReference type="EMBL" id="BAAASZ010000005">
    <property type="protein sequence ID" value="GAA2425805.1"/>
    <property type="molecule type" value="Genomic_DNA"/>
</dbReference>
<proteinExistence type="predicted"/>
<protein>
    <submittedName>
        <fullName evidence="2">Uncharacterized protein</fullName>
    </submittedName>
</protein>
<sequence>MVIQAIDFDTGNAQTVFDAMRPTSADQVTVATWAEAIKDYYSPDKAGTPGDRPVGAPNTGPAPRVRDPGAAPRLRHLLHGQPASRVPCAVCRVPRRRRACPTSSRPTDRPRPKCLPTARACTLMRCAAHRTP</sequence>
<evidence type="ECO:0000256" key="1">
    <source>
        <dbReference type="SAM" id="MobiDB-lite"/>
    </source>
</evidence>
<accession>A0ABN3JCE5</accession>
<feature type="region of interest" description="Disordered" evidence="1">
    <location>
        <begin position="41"/>
        <end position="70"/>
    </location>
</feature>
<dbReference type="Proteomes" id="UP001501638">
    <property type="component" value="Unassembled WGS sequence"/>
</dbReference>
<name>A0ABN3JCE5_9ACTN</name>
<gene>
    <name evidence="2" type="ORF">GCM10010405_05390</name>
</gene>
<reference evidence="2 3" key="1">
    <citation type="journal article" date="2019" name="Int. J. Syst. Evol. Microbiol.">
        <title>The Global Catalogue of Microorganisms (GCM) 10K type strain sequencing project: providing services to taxonomists for standard genome sequencing and annotation.</title>
        <authorList>
            <consortium name="The Broad Institute Genomics Platform"/>
            <consortium name="The Broad Institute Genome Sequencing Center for Infectious Disease"/>
            <person name="Wu L."/>
            <person name="Ma J."/>
        </authorList>
    </citation>
    <scope>NUCLEOTIDE SEQUENCE [LARGE SCALE GENOMIC DNA]</scope>
    <source>
        <strain evidence="2 3">JCM 6305</strain>
    </source>
</reference>
<comment type="caution">
    <text evidence="2">The sequence shown here is derived from an EMBL/GenBank/DDBJ whole genome shotgun (WGS) entry which is preliminary data.</text>
</comment>
<evidence type="ECO:0000313" key="3">
    <source>
        <dbReference type="Proteomes" id="UP001501638"/>
    </source>
</evidence>
<evidence type="ECO:0000313" key="2">
    <source>
        <dbReference type="EMBL" id="GAA2425805.1"/>
    </source>
</evidence>
<keyword evidence="3" id="KW-1185">Reference proteome</keyword>
<organism evidence="2 3">
    <name type="scientific">Streptomyces macrosporus</name>
    <dbReference type="NCBI Taxonomy" id="44032"/>
    <lineage>
        <taxon>Bacteria</taxon>
        <taxon>Bacillati</taxon>
        <taxon>Actinomycetota</taxon>
        <taxon>Actinomycetes</taxon>
        <taxon>Kitasatosporales</taxon>
        <taxon>Streptomycetaceae</taxon>
        <taxon>Streptomyces</taxon>
    </lineage>
</organism>